<dbReference type="Ensembl" id="ENSHCOT00000001512.1">
    <property type="protein sequence ID" value="ENSHCOP00000022262.1"/>
    <property type="gene ID" value="ENSHCOG00000009818.1"/>
</dbReference>
<dbReference type="Gene3D" id="3.90.226.10">
    <property type="entry name" value="2-enoyl-CoA Hydratase, Chain A, domain 1"/>
    <property type="match status" value="1"/>
</dbReference>
<keyword evidence="2" id="KW-1185">Reference proteome</keyword>
<evidence type="ECO:0000313" key="1">
    <source>
        <dbReference type="Ensembl" id="ENSHCOP00000022262.1"/>
    </source>
</evidence>
<dbReference type="InterPro" id="IPR001753">
    <property type="entry name" value="Enoyl-CoA_hydra/iso"/>
</dbReference>
<dbReference type="Proteomes" id="UP000264820">
    <property type="component" value="Unplaced"/>
</dbReference>
<protein>
    <submittedName>
        <fullName evidence="1">Uncharacterized protein</fullName>
    </submittedName>
</protein>
<sequence>MTMGSERPYGSLYTKIENRIAHIEFGHPASNSFVTELLNRLANEFDALSDNNDVSVIVLKSEGEQVFCAGASFDELVAISNLEEGKAFFGGFAKVINAMPCDYV</sequence>
<proteinExistence type="predicted"/>
<dbReference type="Pfam" id="PF00378">
    <property type="entry name" value="ECH_1"/>
    <property type="match status" value="1"/>
</dbReference>
<evidence type="ECO:0000313" key="2">
    <source>
        <dbReference type="Proteomes" id="UP000264820"/>
    </source>
</evidence>
<dbReference type="SUPFAM" id="SSF52096">
    <property type="entry name" value="ClpP/crotonase"/>
    <property type="match status" value="1"/>
</dbReference>
<organism evidence="1 2">
    <name type="scientific">Hippocampus comes</name>
    <name type="common">Tiger tail seahorse</name>
    <dbReference type="NCBI Taxonomy" id="109280"/>
    <lineage>
        <taxon>Eukaryota</taxon>
        <taxon>Metazoa</taxon>
        <taxon>Chordata</taxon>
        <taxon>Craniata</taxon>
        <taxon>Vertebrata</taxon>
        <taxon>Euteleostomi</taxon>
        <taxon>Actinopterygii</taxon>
        <taxon>Neopterygii</taxon>
        <taxon>Teleostei</taxon>
        <taxon>Neoteleostei</taxon>
        <taxon>Acanthomorphata</taxon>
        <taxon>Syngnathiaria</taxon>
        <taxon>Syngnathiformes</taxon>
        <taxon>Syngnathoidei</taxon>
        <taxon>Syngnathidae</taxon>
        <taxon>Hippocampus</taxon>
    </lineage>
</organism>
<dbReference type="STRING" id="109280.ENSHCOP00000022262"/>
<reference evidence="1" key="2">
    <citation type="submission" date="2025-09" db="UniProtKB">
        <authorList>
            <consortium name="Ensembl"/>
        </authorList>
    </citation>
    <scope>IDENTIFICATION</scope>
</reference>
<accession>A0A3Q2YU11</accession>
<dbReference type="InterPro" id="IPR029045">
    <property type="entry name" value="ClpP/crotonase-like_dom_sf"/>
</dbReference>
<name>A0A3Q2YU11_HIPCM</name>
<reference evidence="1" key="1">
    <citation type="submission" date="2025-08" db="UniProtKB">
        <authorList>
            <consortium name="Ensembl"/>
        </authorList>
    </citation>
    <scope>IDENTIFICATION</scope>
</reference>
<dbReference type="AlphaFoldDB" id="A0A3Q2YU11"/>